<dbReference type="eggNOG" id="ENOG5033I6Y">
    <property type="taxonomic scope" value="Bacteria"/>
</dbReference>
<sequence length="364" mass="42758">MKITLPGINLFEEKLCDKIKIAINEEIQNLDKTLKYSLTLEFDESLIYCSESIQAFFIPDEKLPQYQRGKELYGDDKMYAILGYQLKVAEEAVESCGIIINHASIQGSPFDEINCINVRLQEQEEKDLKLDKKRKNEKSLKCNVIMPSLTGFAKNVYNAFEKFEKEMDNVLERAFNSKELYKKYKVLVGKEELYKTYLDFKSEYGDMWIDSKEHRDELLRKFHQTVKIKAGLITDEKMKSEVIKPLIIPSKTIFELNVYKRTKTGNGIHKDIGQVSLMTNGKIIKIEYCARRKNYEIIDENFDDCYIEVNDRYDNFKLVNSIRELVEMANTIFEKYDFTINQDAMDNILDFIDIKRLIKMAREV</sequence>
<feature type="coiled-coil region" evidence="1">
    <location>
        <begin position="118"/>
        <end position="173"/>
    </location>
</feature>
<dbReference type="EMBL" id="HF563609">
    <property type="protein sequence ID" value="CDI40549.1"/>
    <property type="molecule type" value="Genomic_DNA"/>
</dbReference>
<evidence type="ECO:0000313" key="2">
    <source>
        <dbReference type="EMBL" id="CDI40549.1"/>
    </source>
</evidence>
<keyword evidence="1" id="KW-0175">Coiled coil</keyword>
<proteinExistence type="predicted"/>
<dbReference type="OrthoDB" id="1889972at2"/>
<dbReference type="Proteomes" id="UP000010802">
    <property type="component" value="Chromosome"/>
</dbReference>
<dbReference type="HOGENOM" id="CLU_884831_0_0_9"/>
<protein>
    <submittedName>
        <fullName evidence="2">Uncharacterized protein</fullName>
    </submittedName>
</protein>
<dbReference type="KEGG" id="tae:TepiRe1_1026"/>
<gene>
    <name evidence="2" type="ordered locus">TEPIRE1_1026</name>
</gene>
<dbReference type="RefSeq" id="WP_013778022.1">
    <property type="nucleotide sequence ID" value="NC_015519.1"/>
</dbReference>
<accession>F4LR85</accession>
<keyword evidence="3" id="KW-1185">Reference proteome</keyword>
<dbReference type="AlphaFoldDB" id="F4LR85"/>
<evidence type="ECO:0000313" key="3">
    <source>
        <dbReference type="Proteomes" id="UP000010802"/>
    </source>
</evidence>
<dbReference type="KEGG" id="tep:TepRe1_0939"/>
<name>F4LR85_TEPAE</name>
<organism evidence="2 3">
    <name type="scientific">Tepidanaerobacter acetatoxydans (strain DSM 21804 / JCM 16047 / Re1)</name>
    <dbReference type="NCBI Taxonomy" id="1209989"/>
    <lineage>
        <taxon>Bacteria</taxon>
        <taxon>Bacillati</taxon>
        <taxon>Bacillota</taxon>
        <taxon>Clostridia</taxon>
        <taxon>Thermosediminibacterales</taxon>
        <taxon>Tepidanaerobacteraceae</taxon>
        <taxon>Tepidanaerobacter</taxon>
    </lineage>
</organism>
<evidence type="ECO:0000256" key="1">
    <source>
        <dbReference type="SAM" id="Coils"/>
    </source>
</evidence>
<dbReference type="STRING" id="1209989.TepRe1_0939"/>
<reference evidence="3" key="1">
    <citation type="journal article" date="2013" name="Genome Announc.">
        <title>First genome sequence of a syntrophic acetate-oxidizing bacterium, Tepidanaerobacter acetatoxydans strain Re1.</title>
        <authorList>
            <person name="Manzoor S."/>
            <person name="Bongcam-Rudloff E."/>
            <person name="Schnurer A."/>
            <person name="Muller B."/>
        </authorList>
    </citation>
    <scope>NUCLEOTIDE SEQUENCE [LARGE SCALE GENOMIC DNA]</scope>
    <source>
        <strain evidence="3">Re1</strain>
    </source>
</reference>